<evidence type="ECO:0000256" key="5">
    <source>
        <dbReference type="ARBA" id="ARBA00022727"/>
    </source>
</evidence>
<organism evidence="15 16">
    <name type="scientific">Steroidobacter denitrificans</name>
    <dbReference type="NCBI Taxonomy" id="465721"/>
    <lineage>
        <taxon>Bacteria</taxon>
        <taxon>Pseudomonadati</taxon>
        <taxon>Pseudomonadota</taxon>
        <taxon>Gammaproteobacteria</taxon>
        <taxon>Steroidobacterales</taxon>
        <taxon>Steroidobacteraceae</taxon>
        <taxon>Steroidobacter</taxon>
    </lineage>
</organism>
<proteinExistence type="inferred from homology"/>
<dbReference type="GO" id="GO:0006235">
    <property type="term" value="P:dTTP biosynthetic process"/>
    <property type="evidence" value="ECO:0007669"/>
    <property type="project" value="UniProtKB-UniRule"/>
</dbReference>
<sequence>MKTASTTHGRFITLEGGEGVGKSTQIATLRDLIAAHGFEVVTTREPGGTHRAERIRELLLETSEESMPASCELLLLFAARATHLENLIRPALARGAWVVCDRYTDATYAYQGGGRGVDPGQIAALESFIQGDVRPHLTILLDAPVELGAARARARNEAQGGSDRFEREQQAFFERVRRCYLQRAQDEPDRFLVVDASLAREAVTRQIEAGLIARLLAPASPQSSSTPPNPAKTGAAGFQDSPSESTGSPQRGSRQPGSR</sequence>
<evidence type="ECO:0000256" key="7">
    <source>
        <dbReference type="ARBA" id="ARBA00022777"/>
    </source>
</evidence>
<dbReference type="PATRIC" id="fig|465721.4.peg.1650"/>
<dbReference type="PANTHER" id="PTHR10344">
    <property type="entry name" value="THYMIDYLATE KINASE"/>
    <property type="match status" value="1"/>
</dbReference>
<feature type="binding site" evidence="12">
    <location>
        <begin position="16"/>
        <end position="23"/>
    </location>
    <ligand>
        <name>ATP</name>
        <dbReference type="ChEBI" id="CHEBI:30616"/>
    </ligand>
</feature>
<dbReference type="GO" id="GO:0006227">
    <property type="term" value="P:dUDP biosynthetic process"/>
    <property type="evidence" value="ECO:0007669"/>
    <property type="project" value="TreeGrafter"/>
</dbReference>
<dbReference type="FunFam" id="3.40.50.300:FF:000225">
    <property type="entry name" value="Thymidylate kinase"/>
    <property type="match status" value="1"/>
</dbReference>
<keyword evidence="5 12" id="KW-0545">Nucleotide biosynthesis</keyword>
<dbReference type="GO" id="GO:0004798">
    <property type="term" value="F:dTMP kinase activity"/>
    <property type="evidence" value="ECO:0007669"/>
    <property type="project" value="UniProtKB-UniRule"/>
</dbReference>
<dbReference type="EC" id="2.7.4.9" evidence="2 12"/>
<dbReference type="GO" id="GO:0005829">
    <property type="term" value="C:cytosol"/>
    <property type="evidence" value="ECO:0007669"/>
    <property type="project" value="TreeGrafter"/>
</dbReference>
<dbReference type="NCBIfam" id="TIGR00041">
    <property type="entry name" value="DTMP_kinase"/>
    <property type="match status" value="1"/>
</dbReference>
<dbReference type="PANTHER" id="PTHR10344:SF4">
    <property type="entry name" value="UMP-CMP KINASE 2, MITOCHONDRIAL"/>
    <property type="match status" value="1"/>
</dbReference>
<protein>
    <recommendedName>
        <fullName evidence="3 12">Thymidylate kinase</fullName>
        <ecNumber evidence="2 12">2.7.4.9</ecNumber>
    </recommendedName>
    <alternativeName>
        <fullName evidence="9 12">dTMP kinase</fullName>
    </alternativeName>
</protein>
<keyword evidence="8 12" id="KW-0067">ATP-binding</keyword>
<evidence type="ECO:0000256" key="13">
    <source>
        <dbReference type="SAM" id="MobiDB-lite"/>
    </source>
</evidence>
<evidence type="ECO:0000259" key="14">
    <source>
        <dbReference type="Pfam" id="PF02223"/>
    </source>
</evidence>
<accession>A0A127FBL6</accession>
<evidence type="ECO:0000256" key="6">
    <source>
        <dbReference type="ARBA" id="ARBA00022741"/>
    </source>
</evidence>
<evidence type="ECO:0000256" key="8">
    <source>
        <dbReference type="ARBA" id="ARBA00022840"/>
    </source>
</evidence>
<keyword evidence="6 12" id="KW-0547">Nucleotide-binding</keyword>
<dbReference type="GO" id="GO:0006233">
    <property type="term" value="P:dTDP biosynthetic process"/>
    <property type="evidence" value="ECO:0007669"/>
    <property type="project" value="InterPro"/>
</dbReference>
<evidence type="ECO:0000256" key="11">
    <source>
        <dbReference type="ARBA" id="ARBA00057735"/>
    </source>
</evidence>
<keyword evidence="4 12" id="KW-0808">Transferase</keyword>
<dbReference type="OrthoDB" id="9774907at2"/>
<dbReference type="SUPFAM" id="SSF52540">
    <property type="entry name" value="P-loop containing nucleoside triphosphate hydrolases"/>
    <property type="match status" value="1"/>
</dbReference>
<evidence type="ECO:0000256" key="3">
    <source>
        <dbReference type="ARBA" id="ARBA00017144"/>
    </source>
</evidence>
<evidence type="ECO:0000256" key="10">
    <source>
        <dbReference type="ARBA" id="ARBA00048743"/>
    </source>
</evidence>
<dbReference type="AlphaFoldDB" id="A0A127FBL6"/>
<gene>
    <name evidence="12" type="primary">tmk</name>
    <name evidence="15" type="ORF">ACG33_07775</name>
</gene>
<dbReference type="CDD" id="cd01672">
    <property type="entry name" value="TMPK"/>
    <property type="match status" value="1"/>
</dbReference>
<dbReference type="EMBL" id="CP011971">
    <property type="protein sequence ID" value="AMN46995.1"/>
    <property type="molecule type" value="Genomic_DNA"/>
</dbReference>
<dbReference type="STRING" id="465721.ACG33_07775"/>
<keyword evidence="7 12" id="KW-0418">Kinase</keyword>
<dbReference type="GO" id="GO:0005524">
    <property type="term" value="F:ATP binding"/>
    <property type="evidence" value="ECO:0007669"/>
    <property type="project" value="UniProtKB-UniRule"/>
</dbReference>
<dbReference type="Gene3D" id="3.40.50.300">
    <property type="entry name" value="P-loop containing nucleotide triphosphate hydrolases"/>
    <property type="match status" value="1"/>
</dbReference>
<keyword evidence="16" id="KW-1185">Reference proteome</keyword>
<evidence type="ECO:0000256" key="2">
    <source>
        <dbReference type="ARBA" id="ARBA00012980"/>
    </source>
</evidence>
<dbReference type="InterPro" id="IPR018094">
    <property type="entry name" value="Thymidylate_kinase"/>
</dbReference>
<comment type="function">
    <text evidence="11 12">Phosphorylation of dTMP to form dTDP in both de novo and salvage pathways of dTTP synthesis.</text>
</comment>
<comment type="similarity">
    <text evidence="1 12">Belongs to the thymidylate kinase family.</text>
</comment>
<feature type="domain" description="Thymidylate kinase-like" evidence="14">
    <location>
        <begin position="14"/>
        <end position="207"/>
    </location>
</feature>
<evidence type="ECO:0000256" key="1">
    <source>
        <dbReference type="ARBA" id="ARBA00009776"/>
    </source>
</evidence>
<dbReference type="KEGG" id="sdf:ACG33_07775"/>
<dbReference type="HAMAP" id="MF_00165">
    <property type="entry name" value="Thymidylate_kinase"/>
    <property type="match status" value="1"/>
</dbReference>
<evidence type="ECO:0000313" key="16">
    <source>
        <dbReference type="Proteomes" id="UP000070250"/>
    </source>
</evidence>
<evidence type="ECO:0000256" key="12">
    <source>
        <dbReference type="HAMAP-Rule" id="MF_00165"/>
    </source>
</evidence>
<dbReference type="InterPro" id="IPR039430">
    <property type="entry name" value="Thymidylate_kin-like_dom"/>
</dbReference>
<feature type="region of interest" description="Disordered" evidence="13">
    <location>
        <begin position="219"/>
        <end position="259"/>
    </location>
</feature>
<dbReference type="InterPro" id="IPR027417">
    <property type="entry name" value="P-loop_NTPase"/>
</dbReference>
<evidence type="ECO:0000256" key="4">
    <source>
        <dbReference type="ARBA" id="ARBA00022679"/>
    </source>
</evidence>
<feature type="compositionally biased region" description="Polar residues" evidence="13">
    <location>
        <begin position="240"/>
        <end position="259"/>
    </location>
</feature>
<comment type="catalytic activity">
    <reaction evidence="10 12">
        <text>dTMP + ATP = dTDP + ADP</text>
        <dbReference type="Rhea" id="RHEA:13517"/>
        <dbReference type="ChEBI" id="CHEBI:30616"/>
        <dbReference type="ChEBI" id="CHEBI:58369"/>
        <dbReference type="ChEBI" id="CHEBI:63528"/>
        <dbReference type="ChEBI" id="CHEBI:456216"/>
        <dbReference type="EC" id="2.7.4.9"/>
    </reaction>
</comment>
<reference evidence="15 16" key="1">
    <citation type="submission" date="2015-06" db="EMBL/GenBank/DDBJ databases">
        <title>A Comprehensive Approach to Explore the Metabolic and Phylogenetic Diversity of Bacterial Steroid Degradation in the Environment: Testosterone as an Example.</title>
        <authorList>
            <person name="Yang F.-C."/>
            <person name="Chen Y.-L."/>
            <person name="Yu C.-P."/>
            <person name="Tang S.-L."/>
            <person name="Wang P.-H."/>
            <person name="Ismail W."/>
            <person name="Wang C.-H."/>
            <person name="Yang C.-Y."/>
            <person name="Chiang Y.-R."/>
        </authorList>
    </citation>
    <scope>NUCLEOTIDE SEQUENCE [LARGE SCALE GENOMIC DNA]</scope>
    <source>
        <strain evidence="15 16">DSM 18526</strain>
    </source>
</reference>
<evidence type="ECO:0000313" key="15">
    <source>
        <dbReference type="EMBL" id="AMN46995.1"/>
    </source>
</evidence>
<evidence type="ECO:0000256" key="9">
    <source>
        <dbReference type="ARBA" id="ARBA00029962"/>
    </source>
</evidence>
<name>A0A127FBL6_STEDE</name>
<dbReference type="Pfam" id="PF02223">
    <property type="entry name" value="Thymidylate_kin"/>
    <property type="match status" value="1"/>
</dbReference>
<dbReference type="Proteomes" id="UP000070250">
    <property type="component" value="Chromosome"/>
</dbReference>